<proteinExistence type="predicted"/>
<protein>
    <recommendedName>
        <fullName evidence="6">WH1 domain-containing protein</fullName>
    </recommendedName>
</protein>
<dbReference type="InterPro" id="IPR011993">
    <property type="entry name" value="PH-like_dom_sf"/>
</dbReference>
<dbReference type="InterPro" id="IPR036936">
    <property type="entry name" value="CRIB_dom_sf"/>
</dbReference>
<dbReference type="SUPFAM" id="SSF50729">
    <property type="entry name" value="PH domain-like"/>
    <property type="match status" value="1"/>
</dbReference>
<dbReference type="GO" id="GO:0007015">
    <property type="term" value="P:actin filament organization"/>
    <property type="evidence" value="ECO:0007669"/>
    <property type="project" value="InterPro"/>
</dbReference>
<evidence type="ECO:0000259" key="6">
    <source>
        <dbReference type="PROSITE" id="PS50229"/>
    </source>
</evidence>
<evidence type="ECO:0000256" key="4">
    <source>
        <dbReference type="ARBA" id="ARBA00023212"/>
    </source>
</evidence>
<evidence type="ECO:0000256" key="1">
    <source>
        <dbReference type="ARBA" id="ARBA00004245"/>
    </source>
</evidence>
<dbReference type="FunFam" id="2.30.29.30:FF:000130">
    <property type="entry name" value="neural Wiskott-Aldrich syndrome protein"/>
    <property type="match status" value="1"/>
</dbReference>
<reference evidence="7" key="1">
    <citation type="journal article" date="2023" name="Science">
        <title>Genome structures resolve the early diversification of teleost fishes.</title>
        <authorList>
            <person name="Parey E."/>
            <person name="Louis A."/>
            <person name="Montfort J."/>
            <person name="Bouchez O."/>
            <person name="Roques C."/>
            <person name="Iampietro C."/>
            <person name="Lluch J."/>
            <person name="Castinel A."/>
            <person name="Donnadieu C."/>
            <person name="Desvignes T."/>
            <person name="Floi Bucao C."/>
            <person name="Jouanno E."/>
            <person name="Wen M."/>
            <person name="Mejri S."/>
            <person name="Dirks R."/>
            <person name="Jansen H."/>
            <person name="Henkel C."/>
            <person name="Chen W.J."/>
            <person name="Zahm M."/>
            <person name="Cabau C."/>
            <person name="Klopp C."/>
            <person name="Thompson A.W."/>
            <person name="Robinson-Rechavi M."/>
            <person name="Braasch I."/>
            <person name="Lecointre G."/>
            <person name="Bobe J."/>
            <person name="Postlethwait J.H."/>
            <person name="Berthelot C."/>
            <person name="Roest Crollius H."/>
            <person name="Guiguen Y."/>
        </authorList>
    </citation>
    <scope>NUCLEOTIDE SEQUENCE</scope>
    <source>
        <strain evidence="7">NC1722</strain>
    </source>
</reference>
<evidence type="ECO:0000256" key="2">
    <source>
        <dbReference type="ARBA" id="ARBA00022490"/>
    </source>
</evidence>
<evidence type="ECO:0000313" key="7">
    <source>
        <dbReference type="EMBL" id="KAJ8408126.1"/>
    </source>
</evidence>
<dbReference type="SMART" id="SM00461">
    <property type="entry name" value="WH1"/>
    <property type="match status" value="1"/>
</dbReference>
<keyword evidence="2" id="KW-0963">Cytoplasm</keyword>
<dbReference type="PROSITE" id="PS50229">
    <property type="entry name" value="WH1"/>
    <property type="match status" value="1"/>
</dbReference>
<dbReference type="InterPro" id="IPR000697">
    <property type="entry name" value="WH1/EVH1_dom"/>
</dbReference>
<comment type="caution">
    <text evidence="7">The sequence shown here is derived from an EMBL/GenBank/DDBJ whole genome shotgun (WGS) entry which is preliminary data.</text>
</comment>
<organism evidence="7 8">
    <name type="scientific">Aldrovandia affinis</name>
    <dbReference type="NCBI Taxonomy" id="143900"/>
    <lineage>
        <taxon>Eukaryota</taxon>
        <taxon>Metazoa</taxon>
        <taxon>Chordata</taxon>
        <taxon>Craniata</taxon>
        <taxon>Vertebrata</taxon>
        <taxon>Euteleostomi</taxon>
        <taxon>Actinopterygii</taxon>
        <taxon>Neopterygii</taxon>
        <taxon>Teleostei</taxon>
        <taxon>Notacanthiformes</taxon>
        <taxon>Halosauridae</taxon>
        <taxon>Aldrovandia</taxon>
    </lineage>
</organism>
<dbReference type="SUPFAM" id="SSF47912">
    <property type="entry name" value="Wiscott-Aldrich syndrome protein, WASP, C-terminal domain"/>
    <property type="match status" value="1"/>
</dbReference>
<dbReference type="AlphaFoldDB" id="A0AAD7SUM5"/>
<dbReference type="Gene3D" id="3.90.810.10">
    <property type="entry name" value="CRIB domain"/>
    <property type="match status" value="1"/>
</dbReference>
<feature type="region of interest" description="Disordered" evidence="5">
    <location>
        <begin position="327"/>
        <end position="367"/>
    </location>
</feature>
<dbReference type="GO" id="GO:0005856">
    <property type="term" value="C:cytoskeleton"/>
    <property type="evidence" value="ECO:0007669"/>
    <property type="project" value="UniProtKB-SubCell"/>
</dbReference>
<evidence type="ECO:0000313" key="8">
    <source>
        <dbReference type="Proteomes" id="UP001221898"/>
    </source>
</evidence>
<dbReference type="Pfam" id="PF00568">
    <property type="entry name" value="WH1"/>
    <property type="match status" value="1"/>
</dbReference>
<keyword evidence="3" id="KW-0597">Phosphoprotein</keyword>
<dbReference type="Proteomes" id="UP001221898">
    <property type="component" value="Unassembled WGS sequence"/>
</dbReference>
<feature type="domain" description="WH1" evidence="6">
    <location>
        <begin position="32"/>
        <end position="144"/>
    </location>
</feature>
<dbReference type="Gene3D" id="2.30.29.30">
    <property type="entry name" value="Pleckstrin-homology domain (PH domain)/Phosphotyrosine-binding domain (PTB)"/>
    <property type="match status" value="1"/>
</dbReference>
<dbReference type="EMBL" id="JAINUG010000036">
    <property type="protein sequence ID" value="KAJ8408126.1"/>
    <property type="molecule type" value="Genomic_DNA"/>
</dbReference>
<dbReference type="CDD" id="cd01205">
    <property type="entry name" value="EVH1_WASP-like"/>
    <property type="match status" value="1"/>
</dbReference>
<accession>A0AAD7SUM5</accession>
<comment type="subcellular location">
    <subcellularLocation>
        <location evidence="1">Cytoplasm</location>
        <location evidence="1">Cytoskeleton</location>
    </subcellularLocation>
</comment>
<keyword evidence="4" id="KW-0206">Cytoskeleton</keyword>
<gene>
    <name evidence="7" type="ORF">AAFF_G00263540</name>
</gene>
<dbReference type="InterPro" id="IPR011026">
    <property type="entry name" value="WAS_C"/>
</dbReference>
<sequence>MTDASHSRSSMGLRVYSHLLSSRENALLFNLLGPKCSAMALAVAQVYMAAVEPGGQGATWRCKDSGVVCLVKDRSLRSYFLRLYSITRPKLLWEQELYTPFGYSAPRPFFHTFPADDCQAGLNFANEEEAERFRSAVERRIKCAQDDSPSSRPQMTRARTMDSSSGLLFRVMLNKSDTGLPANRVTHESRDPEGGFDVNHLDPTLQKLFAKAGISQTDLKDEQISRILYSVFKRQGGLEAMQKQAQTSHPQTLPKCRGALSKLALKKGPLPSLPSLGTHKSLIPATPFTHDMIPPPPSFSAPTMAPGHPSLTQSTSFNLARSAQYKHGGSSFTAEPHSVNGTLRDATEKRHHLGLPSGDESNQFDED</sequence>
<evidence type="ECO:0000256" key="5">
    <source>
        <dbReference type="SAM" id="MobiDB-lite"/>
    </source>
</evidence>
<keyword evidence="8" id="KW-1185">Reference proteome</keyword>
<evidence type="ECO:0000256" key="3">
    <source>
        <dbReference type="ARBA" id="ARBA00022553"/>
    </source>
</evidence>
<name>A0AAD7SUM5_9TELE</name>
<dbReference type="InterPro" id="IPR033927">
    <property type="entry name" value="WASPfam_EVH1"/>
</dbReference>